<keyword evidence="3" id="KW-1185">Reference proteome</keyword>
<dbReference type="PROSITE" id="PS51186">
    <property type="entry name" value="GNAT"/>
    <property type="match status" value="1"/>
</dbReference>
<dbReference type="PANTHER" id="PTHR39173">
    <property type="entry name" value="ACETYLTRANSFERASE"/>
    <property type="match status" value="1"/>
</dbReference>
<dbReference type="CDD" id="cd04301">
    <property type="entry name" value="NAT_SF"/>
    <property type="match status" value="1"/>
</dbReference>
<dbReference type="InterPro" id="IPR000182">
    <property type="entry name" value="GNAT_dom"/>
</dbReference>
<comment type="caution">
    <text evidence="2">The sequence shown here is derived from an EMBL/GenBank/DDBJ whole genome shotgun (WGS) entry which is preliminary data.</text>
</comment>
<dbReference type="GO" id="GO:0016747">
    <property type="term" value="F:acyltransferase activity, transferring groups other than amino-acyl groups"/>
    <property type="evidence" value="ECO:0007669"/>
    <property type="project" value="InterPro"/>
</dbReference>
<dbReference type="STRING" id="391625.PPSIR1_34133"/>
<dbReference type="eggNOG" id="COG3981">
    <property type="taxonomic scope" value="Bacteria"/>
</dbReference>
<dbReference type="InterPro" id="IPR016181">
    <property type="entry name" value="Acyl_CoA_acyltransferase"/>
</dbReference>
<evidence type="ECO:0000313" key="3">
    <source>
        <dbReference type="Proteomes" id="UP000005801"/>
    </source>
</evidence>
<dbReference type="OrthoDB" id="5293267at2"/>
<organism evidence="2 3">
    <name type="scientific">Plesiocystis pacifica SIR-1</name>
    <dbReference type="NCBI Taxonomy" id="391625"/>
    <lineage>
        <taxon>Bacteria</taxon>
        <taxon>Pseudomonadati</taxon>
        <taxon>Myxococcota</taxon>
        <taxon>Polyangia</taxon>
        <taxon>Nannocystales</taxon>
        <taxon>Nannocystaceae</taxon>
        <taxon>Plesiocystis</taxon>
    </lineage>
</organism>
<reference evidence="2 3" key="1">
    <citation type="submission" date="2007-06" db="EMBL/GenBank/DDBJ databases">
        <authorList>
            <person name="Shimkets L."/>
            <person name="Ferriera S."/>
            <person name="Johnson J."/>
            <person name="Kravitz S."/>
            <person name="Beeson K."/>
            <person name="Sutton G."/>
            <person name="Rogers Y.-H."/>
            <person name="Friedman R."/>
            <person name="Frazier M."/>
            <person name="Venter J.C."/>
        </authorList>
    </citation>
    <scope>NUCLEOTIDE SEQUENCE [LARGE SCALE GENOMIC DNA]</scope>
    <source>
        <strain evidence="2 3">SIR-1</strain>
    </source>
</reference>
<dbReference type="PANTHER" id="PTHR39173:SF1">
    <property type="entry name" value="ACETYLTRANSFERASE"/>
    <property type="match status" value="1"/>
</dbReference>
<proteinExistence type="predicted"/>
<feature type="domain" description="N-acetyltransferase" evidence="1">
    <location>
        <begin position="9"/>
        <end position="159"/>
    </location>
</feature>
<evidence type="ECO:0000313" key="2">
    <source>
        <dbReference type="EMBL" id="EDM75470.1"/>
    </source>
</evidence>
<gene>
    <name evidence="2" type="ORF">PPSIR1_34133</name>
</gene>
<dbReference type="EMBL" id="ABCS01000090">
    <property type="protein sequence ID" value="EDM75470.1"/>
    <property type="molecule type" value="Genomic_DNA"/>
</dbReference>
<protein>
    <submittedName>
        <fullName evidence="2">Acetyltransferase, GNAT family protein</fullName>
    </submittedName>
</protein>
<dbReference type="Gene3D" id="3.40.630.30">
    <property type="match status" value="1"/>
</dbReference>
<keyword evidence="2" id="KW-0808">Transferase</keyword>
<name>A6GF73_9BACT</name>
<evidence type="ECO:0000259" key="1">
    <source>
        <dbReference type="PROSITE" id="PS51186"/>
    </source>
</evidence>
<dbReference type="Proteomes" id="UP000005801">
    <property type="component" value="Unassembled WGS sequence"/>
</dbReference>
<dbReference type="AlphaFoldDB" id="A6GF73"/>
<dbReference type="Pfam" id="PF00583">
    <property type="entry name" value="Acetyltransf_1"/>
    <property type="match status" value="1"/>
</dbReference>
<accession>A6GF73</accession>
<sequence>MPSYLGSLEEMRQVGETVWPGWMPKDGESHVDFVEGLAREARELGPTGVPTSTWWGVDGEVVVGRIVVRHRLTEKLRVFGGHVSYEVRPSRRRQGLATGMLRLLLEEAEARELGRLSLTCSPDNLASNRTILANGGVLERSAIAEGVGRMTNYYWILVG</sequence>
<dbReference type="SUPFAM" id="SSF55729">
    <property type="entry name" value="Acyl-CoA N-acyltransferases (Nat)"/>
    <property type="match status" value="1"/>
</dbReference>